<sequence length="335" mass="34406">MPEAYPAHRATQPARVVRAPAIGTSSQDERNKRFIVAARRVRPGAVTAPQPKEERSMANDTTPRPGGTTVGAAATGTGGGVGSTGGSGGAATRRPYEDLMVAEDAEAWRARTRIVLMPTAPPSIMGLMGFTIATLMLGSWQAGWWGTGSSPLGFWPLALVAGGILQSIAAVVSFRARDGAAVAVHTAWGAFWIAWGIVELLVALHVTAPVALGSTAPAFAIWFVGLAIVTLSGFLAALAQSVLLAITTGTLAAGAALTAVGFFTGSLGLDYTGGWLFVVAAAAAWLTATAMILEGATGRTIIPLGKWKKNANIPGRMATVPMQYAEGMPGSRVGQ</sequence>
<feature type="transmembrane region" description="Helical" evidence="7">
    <location>
        <begin position="152"/>
        <end position="174"/>
    </location>
</feature>
<dbReference type="InterPro" id="IPR051633">
    <property type="entry name" value="AceTr"/>
</dbReference>
<protein>
    <recommendedName>
        <fullName evidence="10">Transcriptional regulator</fullName>
    </recommendedName>
</protein>
<dbReference type="InterPro" id="IPR000791">
    <property type="entry name" value="Gpr1/Fun34/SatP-like"/>
</dbReference>
<dbReference type="Proteomes" id="UP000437736">
    <property type="component" value="Unassembled WGS sequence"/>
</dbReference>
<keyword evidence="3 7" id="KW-0812">Transmembrane</keyword>
<feature type="transmembrane region" description="Helical" evidence="7">
    <location>
        <begin position="186"/>
        <end position="207"/>
    </location>
</feature>
<evidence type="ECO:0000313" key="8">
    <source>
        <dbReference type="EMBL" id="MST32434.1"/>
    </source>
</evidence>
<proteinExistence type="inferred from homology"/>
<evidence type="ECO:0000256" key="3">
    <source>
        <dbReference type="ARBA" id="ARBA00022692"/>
    </source>
</evidence>
<feature type="compositionally biased region" description="Gly residues" evidence="6">
    <location>
        <begin position="76"/>
        <end position="89"/>
    </location>
</feature>
<dbReference type="PANTHER" id="PTHR31123:SF1">
    <property type="entry name" value="ACCUMULATION OF DYADS PROTEIN 2-RELATED"/>
    <property type="match status" value="1"/>
</dbReference>
<comment type="caution">
    <text evidence="8">The sequence shown here is derived from an EMBL/GenBank/DDBJ whole genome shotgun (WGS) entry which is preliminary data.</text>
</comment>
<keyword evidence="9" id="KW-1185">Reference proteome</keyword>
<dbReference type="PANTHER" id="PTHR31123">
    <property type="entry name" value="ACCUMULATION OF DYADS PROTEIN 2-RELATED"/>
    <property type="match status" value="1"/>
</dbReference>
<evidence type="ECO:0000313" key="9">
    <source>
        <dbReference type="Proteomes" id="UP000437736"/>
    </source>
</evidence>
<dbReference type="EMBL" id="WJHE01000290">
    <property type="protein sequence ID" value="MST32434.1"/>
    <property type="molecule type" value="Genomic_DNA"/>
</dbReference>
<gene>
    <name evidence="8" type="ORF">GHK86_06830</name>
</gene>
<evidence type="ECO:0000256" key="6">
    <source>
        <dbReference type="SAM" id="MobiDB-lite"/>
    </source>
</evidence>
<feature type="transmembrane region" description="Helical" evidence="7">
    <location>
        <begin position="275"/>
        <end position="293"/>
    </location>
</feature>
<keyword evidence="4 7" id="KW-1133">Transmembrane helix</keyword>
<feature type="transmembrane region" description="Helical" evidence="7">
    <location>
        <begin position="219"/>
        <end position="239"/>
    </location>
</feature>
<name>A0ABW9QRS9_9ACTN</name>
<feature type="transmembrane region" description="Helical" evidence="7">
    <location>
        <begin position="251"/>
        <end position="269"/>
    </location>
</feature>
<comment type="similarity">
    <text evidence="2">Belongs to the acetate uptake transporter (AceTr) (TC 2.A.96) family.</text>
</comment>
<evidence type="ECO:0000256" key="2">
    <source>
        <dbReference type="ARBA" id="ARBA00005587"/>
    </source>
</evidence>
<comment type="subcellular location">
    <subcellularLocation>
        <location evidence="1">Membrane</location>
        <topology evidence="1">Multi-pass membrane protein</topology>
    </subcellularLocation>
</comment>
<feature type="region of interest" description="Disordered" evidence="6">
    <location>
        <begin position="44"/>
        <end position="92"/>
    </location>
</feature>
<feature type="transmembrane region" description="Helical" evidence="7">
    <location>
        <begin position="119"/>
        <end position="140"/>
    </location>
</feature>
<keyword evidence="5 7" id="KW-0472">Membrane</keyword>
<evidence type="ECO:0000256" key="7">
    <source>
        <dbReference type="SAM" id="Phobius"/>
    </source>
</evidence>
<reference evidence="8 9" key="1">
    <citation type="submission" date="2019-11" db="EMBL/GenBank/DDBJ databases">
        <title>Acidiferrimicrobium australis gen. nov., sp. nov., an acidophilic and obligately heterotrophic, member of the Actinobacteria that catalyses dissimilatory oxido- reduction of iron isolated from metal-rich acidic water in Chile.</title>
        <authorList>
            <person name="Gonzalez D."/>
            <person name="Huber K."/>
            <person name="Hedrich S."/>
            <person name="Rojas-Villalobos C."/>
            <person name="Quatrini R."/>
            <person name="Dinamarca M.A."/>
            <person name="Schwarz A."/>
            <person name="Canales C."/>
            <person name="Nancucheo I."/>
        </authorList>
    </citation>
    <scope>NUCLEOTIDE SEQUENCE [LARGE SCALE GENOMIC DNA]</scope>
    <source>
        <strain evidence="8 9">USS-CCA1</strain>
    </source>
</reference>
<evidence type="ECO:0000256" key="5">
    <source>
        <dbReference type="ARBA" id="ARBA00023136"/>
    </source>
</evidence>
<accession>A0ABW9QRS9</accession>
<evidence type="ECO:0000256" key="1">
    <source>
        <dbReference type="ARBA" id="ARBA00004141"/>
    </source>
</evidence>
<evidence type="ECO:0000256" key="4">
    <source>
        <dbReference type="ARBA" id="ARBA00022989"/>
    </source>
</evidence>
<dbReference type="Pfam" id="PF01184">
    <property type="entry name" value="Gpr1_Fun34_YaaH"/>
    <property type="match status" value="1"/>
</dbReference>
<feature type="compositionally biased region" description="Low complexity" evidence="6">
    <location>
        <begin position="61"/>
        <end position="75"/>
    </location>
</feature>
<organism evidence="8 9">
    <name type="scientific">Acidiferrimicrobium australe</name>
    <dbReference type="NCBI Taxonomy" id="2664430"/>
    <lineage>
        <taxon>Bacteria</taxon>
        <taxon>Bacillati</taxon>
        <taxon>Actinomycetota</taxon>
        <taxon>Acidimicrobiia</taxon>
        <taxon>Acidimicrobiales</taxon>
        <taxon>Acidimicrobiaceae</taxon>
        <taxon>Acidiferrimicrobium</taxon>
    </lineage>
</organism>
<evidence type="ECO:0008006" key="10">
    <source>
        <dbReference type="Google" id="ProtNLM"/>
    </source>
</evidence>